<proteinExistence type="predicted"/>
<accession>A0A0D2XQC8</accession>
<dbReference type="VEuPathDB" id="FungiDB:FOXG_06170"/>
<protein>
    <submittedName>
        <fullName evidence="1">Uncharacterized protein</fullName>
    </submittedName>
</protein>
<dbReference type="Proteomes" id="UP000002489">
    <property type="component" value="Unassembled WGS sequence"/>
</dbReference>
<organism evidence="1 2">
    <name type="scientific">Fusarium oxysporum (strain Fo5176)</name>
    <name type="common">Fusarium vascular wilt</name>
    <dbReference type="NCBI Taxonomy" id="660025"/>
    <lineage>
        <taxon>Eukaryota</taxon>
        <taxon>Fungi</taxon>
        <taxon>Dikarya</taxon>
        <taxon>Ascomycota</taxon>
        <taxon>Pezizomycotina</taxon>
        <taxon>Sordariomycetes</taxon>
        <taxon>Hypocreomycetidae</taxon>
        <taxon>Hypocreales</taxon>
        <taxon>Nectriaceae</taxon>
        <taxon>Fusarium</taxon>
        <taxon>Fusarium oxysporum species complex</taxon>
    </lineage>
</organism>
<name>A0A0D2XQC8_FUSOF</name>
<sequence>MTNCRQLRYFSIFEAASSQQSVIIIVAVGEVTEASCGSSLIDEAPRLVSSCDASDLLLPLNTAANRADSLLVSGAVGLVAPSSWAVKIPVGGWRIKKTSH</sequence>
<evidence type="ECO:0000313" key="1">
    <source>
        <dbReference type="EnsemblFungi" id="FOXG_06170P0"/>
    </source>
</evidence>
<evidence type="ECO:0000313" key="2">
    <source>
        <dbReference type="Proteomes" id="UP000002489"/>
    </source>
</evidence>
<dbReference type="EnsemblFungi" id="FOXG_06170T0">
    <property type="protein sequence ID" value="FOXG_06170P0"/>
    <property type="gene ID" value="FOXG_06170"/>
</dbReference>
<reference evidence="2" key="1">
    <citation type="journal article" date="2012" name="Mol. Plant Microbe Interact.">
        <title>A highly conserved effector in Fusarium oxysporum is required for full virulence on Arabidopsis.</title>
        <authorList>
            <person name="Thatcher L.F."/>
            <person name="Gardiner D.M."/>
            <person name="Kazan K."/>
            <person name="Manners J."/>
        </authorList>
    </citation>
    <scope>NUCLEOTIDE SEQUENCE [LARGE SCALE GENOMIC DNA]</scope>
    <source>
        <strain evidence="2">Fo5176</strain>
    </source>
</reference>
<dbReference type="AlphaFoldDB" id="A0A0D2XQC8"/>
<reference evidence="1" key="2">
    <citation type="submission" date="2025-08" db="UniProtKB">
        <authorList>
            <consortium name="EnsemblFungi"/>
        </authorList>
    </citation>
    <scope>IDENTIFICATION</scope>
    <source>
        <strain evidence="1">4287 / CBS 123668 / FGSC 9935 / NRRL 34936</strain>
    </source>
</reference>
<gene>
    <name evidence="1" type="primary">28948081</name>
</gene>